<evidence type="ECO:0000313" key="3">
    <source>
        <dbReference type="Proteomes" id="UP000630353"/>
    </source>
</evidence>
<evidence type="ECO:0000259" key="1">
    <source>
        <dbReference type="SMART" id="SM00849"/>
    </source>
</evidence>
<evidence type="ECO:0000313" key="2">
    <source>
        <dbReference type="EMBL" id="GHD47327.1"/>
    </source>
</evidence>
<reference evidence="2" key="1">
    <citation type="journal article" date="2014" name="Int. J. Syst. Evol. Microbiol.">
        <title>Complete genome sequence of Corynebacterium casei LMG S-19264T (=DSM 44701T), isolated from a smear-ripened cheese.</title>
        <authorList>
            <consortium name="US DOE Joint Genome Institute (JGI-PGF)"/>
            <person name="Walter F."/>
            <person name="Albersmeier A."/>
            <person name="Kalinowski J."/>
            <person name="Ruckert C."/>
        </authorList>
    </citation>
    <scope>NUCLEOTIDE SEQUENCE</scope>
    <source>
        <strain evidence="2">KCTC 42651</strain>
    </source>
</reference>
<dbReference type="InterPro" id="IPR036866">
    <property type="entry name" value="RibonucZ/Hydroxyglut_hydro"/>
</dbReference>
<sequence length="266" mass="29641">MRVTMLGCGASVGVPSLSGGWGQCDPSEPRNRRRRSSILVEKNDRRVLVDASPDLREQLLDAEVRSIDAVLFTHIHADHTHGIDDLRPLYWSTRERIPAYADAATYADLHARFGYMFEAAPQSPPHHSPPLIHFPLEEGLHEIAGLSVEVFRQDHGNSGDSLGLIFDGRFAYSTDVNAFTERQLDRLAALRLDTWIVDCLREEPTAAHASFDEALGWIARVGPRRAYLTHMNARLDYRRTLAKCPPGVEPGYDGLVLDIPGPEIEG</sequence>
<dbReference type="PANTHER" id="PTHR42663">
    <property type="entry name" value="HYDROLASE C777.06C-RELATED-RELATED"/>
    <property type="match status" value="1"/>
</dbReference>
<dbReference type="PANTHER" id="PTHR42663:SF6">
    <property type="entry name" value="HYDROLASE C777.06C-RELATED"/>
    <property type="match status" value="1"/>
</dbReference>
<dbReference type="SUPFAM" id="SSF56281">
    <property type="entry name" value="Metallo-hydrolase/oxidoreductase"/>
    <property type="match status" value="1"/>
</dbReference>
<keyword evidence="2" id="KW-0378">Hydrolase</keyword>
<dbReference type="Gene3D" id="3.60.15.10">
    <property type="entry name" value="Ribonuclease Z/Hydroxyacylglutathione hydrolase-like"/>
    <property type="match status" value="1"/>
</dbReference>
<dbReference type="InterPro" id="IPR001279">
    <property type="entry name" value="Metallo-B-lactamas"/>
</dbReference>
<feature type="domain" description="Metallo-beta-lactamase" evidence="1">
    <location>
        <begin position="34"/>
        <end position="230"/>
    </location>
</feature>
<dbReference type="AlphaFoldDB" id="A0A919CP66"/>
<dbReference type="SMART" id="SM00849">
    <property type="entry name" value="Lactamase_B"/>
    <property type="match status" value="1"/>
</dbReference>
<dbReference type="RefSeq" id="WP_189988559.1">
    <property type="nucleotide sequence ID" value="NZ_BMZS01000003.1"/>
</dbReference>
<gene>
    <name evidence="2" type="ORF">GCM10017083_17590</name>
</gene>
<organism evidence="2 3">
    <name type="scientific">Thalassobaculum fulvum</name>
    <dbReference type="NCBI Taxonomy" id="1633335"/>
    <lineage>
        <taxon>Bacteria</taxon>
        <taxon>Pseudomonadati</taxon>
        <taxon>Pseudomonadota</taxon>
        <taxon>Alphaproteobacteria</taxon>
        <taxon>Rhodospirillales</taxon>
        <taxon>Thalassobaculaceae</taxon>
        <taxon>Thalassobaculum</taxon>
    </lineage>
</organism>
<dbReference type="Proteomes" id="UP000630353">
    <property type="component" value="Unassembled WGS sequence"/>
</dbReference>
<accession>A0A919CP66</accession>
<dbReference type="CDD" id="cd16279">
    <property type="entry name" value="metallo-hydrolase-like_MBL-fold"/>
    <property type="match status" value="1"/>
</dbReference>
<dbReference type="GO" id="GO:0016787">
    <property type="term" value="F:hydrolase activity"/>
    <property type="evidence" value="ECO:0007669"/>
    <property type="project" value="UniProtKB-KW"/>
</dbReference>
<dbReference type="Pfam" id="PF12706">
    <property type="entry name" value="Lactamase_B_2"/>
    <property type="match status" value="1"/>
</dbReference>
<protein>
    <submittedName>
        <fullName evidence="2">Metal-dependent hydrolase</fullName>
    </submittedName>
</protein>
<proteinExistence type="predicted"/>
<keyword evidence="3" id="KW-1185">Reference proteome</keyword>
<reference evidence="2" key="2">
    <citation type="submission" date="2020-09" db="EMBL/GenBank/DDBJ databases">
        <authorList>
            <person name="Sun Q."/>
            <person name="Kim S."/>
        </authorList>
    </citation>
    <scope>NUCLEOTIDE SEQUENCE</scope>
    <source>
        <strain evidence="2">KCTC 42651</strain>
    </source>
</reference>
<dbReference type="EMBL" id="BMZS01000003">
    <property type="protein sequence ID" value="GHD47327.1"/>
    <property type="molecule type" value="Genomic_DNA"/>
</dbReference>
<name>A0A919CP66_9PROT</name>
<comment type="caution">
    <text evidence="2">The sequence shown here is derived from an EMBL/GenBank/DDBJ whole genome shotgun (WGS) entry which is preliminary data.</text>
</comment>